<keyword evidence="1" id="KW-0067">ATP-binding</keyword>
<dbReference type="AlphaFoldDB" id="A0A963Z717"/>
<sequence>MMLKSLATGLANVSLIFKQPLGSFCDIETSHNDALIDKRGNYVTWVRIDGMQRMAERQDYAGITEAMRLDLSGALEARGHAIVGWYISDPDAALVEIERVNLTSCRNIAKALGLEMDGILSERALLWPKLMRWEAAYFILWTRTSVLTKEERRQLKHEYAENARNIGRVGNTQRLYLRSDVMSARHSAFVTRVTSALRAHDVSAKLVDPHEALRMSREAMYREMAASEWRPSLPGDGLMARCPEDGDRRPPAENVLWPPVRDQLFYADAVTRGGQRVDFGENAFGPIDMEIGPEDPRPFVELAATLGQDRIPWRASFLLEGSGRSAMQMKDVGASFLSMFPGNADLRRALAYVDELRRKENHISVKLRASFATWAPADQPAKLRRRVSTLSQRIEGWGNTKTTAVIGDPLEGAMSSVPGLALGSTANPALAPLSDALGMLPWSHTASPWDSGSVLFRRADGGIWPYDPSGGRVRPLTVDIFVAPPGSGKSVLANTINIGLCLSPAVMGTNGAKLPLIGKADIGKSAEGFVKLVQEALGPNRKHEAIFSSLLFAPGYEFNIFDLQVGCEYPLPLEKAFLQNFLALATTPPDQNTPFEGMTQLISLVIDEVYRNCTELGGGAKNYHRGVDEEVDQAIEKLGIELHDESPYWRDVVNALCDRGEYRLAERAQRHAVPILEDLIGAVRSDQVKDMFDSLRLAETSEKASQIFERYISDLIRRYETLNAATQLDFGPARIIVLDLQYVAPGGNSAAANRQTEMVYLLARHILGRNFFLHPEYIKFIPERVHGYHKARITEIYETVKRIDYDEWHRTQGSVLVRAQAELDVREGRKHNVQLGFASQRLSDMGDGIIAQSTGRFVLGADDQTEREAIIERFGLTEASGKIVRHRLTGPRRDGAPFLAILRAESKHYEQFLINSLGPVELWALSTTPADTSLRNRLYDRVGFTEGLRRLSKVFPAGSASEEIERRTKALMRKGDAADNVKAGVIETLASELIEGRGLGLVLRPQDEPSPANDTMPVAAE</sequence>
<organism evidence="1 2">
    <name type="scientific">Acidisoma cellulosilyticum</name>
    <dbReference type="NCBI Taxonomy" id="2802395"/>
    <lineage>
        <taxon>Bacteria</taxon>
        <taxon>Pseudomonadati</taxon>
        <taxon>Pseudomonadota</taxon>
        <taxon>Alphaproteobacteria</taxon>
        <taxon>Acetobacterales</taxon>
        <taxon>Acidocellaceae</taxon>
        <taxon>Acidisoma</taxon>
    </lineage>
</organism>
<dbReference type="GO" id="GO:0005524">
    <property type="term" value="F:ATP binding"/>
    <property type="evidence" value="ECO:0007669"/>
    <property type="project" value="UniProtKB-KW"/>
</dbReference>
<evidence type="ECO:0000313" key="1">
    <source>
        <dbReference type="EMBL" id="MCB8883047.1"/>
    </source>
</evidence>
<comment type="caution">
    <text evidence="1">The sequence shown here is derived from an EMBL/GenBank/DDBJ whole genome shotgun (WGS) entry which is preliminary data.</text>
</comment>
<evidence type="ECO:0000313" key="2">
    <source>
        <dbReference type="Proteomes" id="UP000721844"/>
    </source>
</evidence>
<proteinExistence type="predicted"/>
<accession>A0A963Z717</accession>
<reference evidence="1 2" key="1">
    <citation type="journal article" date="2021" name="Microorganisms">
        <title>Acidisoma silvae sp. nov. and Acidisomacellulosilytica sp. nov., Two Acidophilic Bacteria Isolated from Decaying Wood, Hydrolyzing Cellulose and Producing Poly-3-hydroxybutyrate.</title>
        <authorList>
            <person name="Mieszkin S."/>
            <person name="Pouder E."/>
            <person name="Uroz S."/>
            <person name="Simon-Colin C."/>
            <person name="Alain K."/>
        </authorList>
    </citation>
    <scope>NUCLEOTIDE SEQUENCE [LARGE SCALE GENOMIC DNA]</scope>
    <source>
        <strain evidence="1 2">HW T5.17</strain>
    </source>
</reference>
<keyword evidence="2" id="KW-1185">Reference proteome</keyword>
<keyword evidence="1" id="KW-0547">Nucleotide-binding</keyword>
<protein>
    <submittedName>
        <fullName evidence="1">ATP-binding protein</fullName>
    </submittedName>
</protein>
<dbReference type="InterPro" id="IPR027417">
    <property type="entry name" value="P-loop_NTPase"/>
</dbReference>
<dbReference type="Gene3D" id="3.40.50.300">
    <property type="entry name" value="P-loop containing nucleotide triphosphate hydrolases"/>
    <property type="match status" value="1"/>
</dbReference>
<name>A0A963Z717_9PROT</name>
<dbReference type="EMBL" id="JAESVA010000010">
    <property type="protein sequence ID" value="MCB8883047.1"/>
    <property type="molecule type" value="Genomic_DNA"/>
</dbReference>
<dbReference type="SUPFAM" id="SSF52540">
    <property type="entry name" value="P-loop containing nucleoside triphosphate hydrolases"/>
    <property type="match status" value="1"/>
</dbReference>
<dbReference type="Proteomes" id="UP000721844">
    <property type="component" value="Unassembled WGS sequence"/>
</dbReference>
<gene>
    <name evidence="1" type="ORF">ACELLULO517_22555</name>
</gene>